<dbReference type="AlphaFoldDB" id="A0A834JV46"/>
<dbReference type="EMBL" id="JACSDY010000021">
    <property type="protein sequence ID" value="KAF7394197.1"/>
    <property type="molecule type" value="Genomic_DNA"/>
</dbReference>
<reference evidence="1" key="1">
    <citation type="journal article" date="2020" name="G3 (Bethesda)">
        <title>High-Quality Assemblies for Three Invasive Social Wasps from the &lt;i&gt;Vespula&lt;/i&gt; Genus.</title>
        <authorList>
            <person name="Harrop T.W.R."/>
            <person name="Guhlin J."/>
            <person name="McLaughlin G.M."/>
            <person name="Permina E."/>
            <person name="Stockwell P."/>
            <person name="Gilligan J."/>
            <person name="Le Lec M.F."/>
            <person name="Gruber M.A.M."/>
            <person name="Quinn O."/>
            <person name="Lovegrove M."/>
            <person name="Duncan E.J."/>
            <person name="Remnant E.J."/>
            <person name="Van Eeckhoven J."/>
            <person name="Graham B."/>
            <person name="Knapp R.A."/>
            <person name="Langford K.W."/>
            <person name="Kronenberg Z."/>
            <person name="Press M.O."/>
            <person name="Eacker S.M."/>
            <person name="Wilson-Rankin E.E."/>
            <person name="Purcell J."/>
            <person name="Lester P.J."/>
            <person name="Dearden P.K."/>
        </authorList>
    </citation>
    <scope>NUCLEOTIDE SEQUENCE</scope>
    <source>
        <strain evidence="1">Volc-1</strain>
    </source>
</reference>
<accession>A0A834JV46</accession>
<sequence>MLYGPNAGPYRLLHLPPLFILSLDSPRVGPDGYSSLFDRRDTFYVRAPLATKIVHQDDESPYPITSTPSFTEWILKAIRNGSAKEKKKRL</sequence>
<protein>
    <submittedName>
        <fullName evidence="1">Uncharacterized protein</fullName>
    </submittedName>
</protein>
<keyword evidence="2" id="KW-1185">Reference proteome</keyword>
<organism evidence="1 2">
    <name type="scientific">Vespula pensylvanica</name>
    <name type="common">Western yellow jacket</name>
    <name type="synonym">Wasp</name>
    <dbReference type="NCBI Taxonomy" id="30213"/>
    <lineage>
        <taxon>Eukaryota</taxon>
        <taxon>Metazoa</taxon>
        <taxon>Ecdysozoa</taxon>
        <taxon>Arthropoda</taxon>
        <taxon>Hexapoda</taxon>
        <taxon>Insecta</taxon>
        <taxon>Pterygota</taxon>
        <taxon>Neoptera</taxon>
        <taxon>Endopterygota</taxon>
        <taxon>Hymenoptera</taxon>
        <taxon>Apocrita</taxon>
        <taxon>Aculeata</taxon>
        <taxon>Vespoidea</taxon>
        <taxon>Vespidae</taxon>
        <taxon>Vespinae</taxon>
        <taxon>Vespula</taxon>
    </lineage>
</organism>
<dbReference type="Proteomes" id="UP000600918">
    <property type="component" value="Unassembled WGS sequence"/>
</dbReference>
<evidence type="ECO:0000313" key="1">
    <source>
        <dbReference type="EMBL" id="KAF7394197.1"/>
    </source>
</evidence>
<comment type="caution">
    <text evidence="1">The sequence shown here is derived from an EMBL/GenBank/DDBJ whole genome shotgun (WGS) entry which is preliminary data.</text>
</comment>
<evidence type="ECO:0000313" key="2">
    <source>
        <dbReference type="Proteomes" id="UP000600918"/>
    </source>
</evidence>
<gene>
    <name evidence="1" type="ORF">H0235_016792</name>
</gene>
<name>A0A834JV46_VESPE</name>
<proteinExistence type="predicted"/>